<protein>
    <submittedName>
        <fullName evidence="1">Unannotated protein</fullName>
    </submittedName>
</protein>
<dbReference type="SUPFAM" id="SSF55811">
    <property type="entry name" value="Nudix"/>
    <property type="match status" value="1"/>
</dbReference>
<evidence type="ECO:0000313" key="1">
    <source>
        <dbReference type="EMBL" id="CAB4899998.1"/>
    </source>
</evidence>
<organism evidence="1">
    <name type="scientific">freshwater metagenome</name>
    <dbReference type="NCBI Taxonomy" id="449393"/>
    <lineage>
        <taxon>unclassified sequences</taxon>
        <taxon>metagenomes</taxon>
        <taxon>ecological metagenomes</taxon>
    </lineage>
</organism>
<dbReference type="AlphaFoldDB" id="A0A6J7G0T7"/>
<dbReference type="Pfam" id="PF16262">
    <property type="entry name" value="DUF4916"/>
    <property type="match status" value="1"/>
</dbReference>
<name>A0A6J7G0T7_9ZZZZ</name>
<reference evidence="1" key="1">
    <citation type="submission" date="2020-05" db="EMBL/GenBank/DDBJ databases">
        <authorList>
            <person name="Chiriac C."/>
            <person name="Salcher M."/>
            <person name="Ghai R."/>
            <person name="Kavagutti S V."/>
        </authorList>
    </citation>
    <scope>NUCLEOTIDE SEQUENCE</scope>
</reference>
<dbReference type="InterPro" id="IPR032582">
    <property type="entry name" value="DUF4916"/>
</dbReference>
<dbReference type="Gene3D" id="3.90.79.10">
    <property type="entry name" value="Nucleoside Triphosphate Pyrophosphohydrolase"/>
    <property type="match status" value="1"/>
</dbReference>
<dbReference type="EMBL" id="CAFBMR010000001">
    <property type="protein sequence ID" value="CAB4899998.1"/>
    <property type="molecule type" value="Genomic_DNA"/>
</dbReference>
<dbReference type="InterPro" id="IPR015797">
    <property type="entry name" value="NUDIX_hydrolase-like_dom_sf"/>
</dbReference>
<accession>A0A6J7G0T7</accession>
<sequence>MEDLLETSSSWLSDDDLRSARERVPMVYVNAVPVRTTEDGEIREVGLLLRGMPDGTISRAIVTGRVLYGERIRAALLRHIEKDLGSVALPRVPVILTPFTVVEYFPDPTVTGFHDPRQHAVGLAFIVPVAGDCAPSQDALDLIWVTPEQAASDQMQAEMTGGQGRLVRLALAAGARLP</sequence>
<gene>
    <name evidence="1" type="ORF">UFOPK3610_00066</name>
</gene>
<proteinExistence type="predicted"/>